<proteinExistence type="predicted"/>
<keyword evidence="1" id="KW-0472">Membrane</keyword>
<evidence type="ECO:0000313" key="3">
    <source>
        <dbReference type="Proteomes" id="UP000284706"/>
    </source>
</evidence>
<feature type="transmembrane region" description="Helical" evidence="1">
    <location>
        <begin position="231"/>
        <end position="250"/>
    </location>
</feature>
<comment type="caution">
    <text evidence="2">The sequence shown here is derived from an EMBL/GenBank/DDBJ whole genome shotgun (WGS) entry which is preliminary data.</text>
</comment>
<dbReference type="AlphaFoldDB" id="A0A409VPN8"/>
<dbReference type="Gene3D" id="2.60.120.260">
    <property type="entry name" value="Galactose-binding domain-like"/>
    <property type="match status" value="1"/>
</dbReference>
<name>A0A409VPN8_9AGAR</name>
<dbReference type="OrthoDB" id="2563669at2759"/>
<reference evidence="2 3" key="1">
    <citation type="journal article" date="2018" name="Evol. Lett.">
        <title>Horizontal gene cluster transfer increased hallucinogenic mushroom diversity.</title>
        <authorList>
            <person name="Reynolds H.T."/>
            <person name="Vijayakumar V."/>
            <person name="Gluck-Thaler E."/>
            <person name="Korotkin H.B."/>
            <person name="Matheny P.B."/>
            <person name="Slot J.C."/>
        </authorList>
    </citation>
    <scope>NUCLEOTIDE SEQUENCE [LARGE SCALE GENOMIC DNA]</scope>
    <source>
        <strain evidence="2 3">SRW20</strain>
    </source>
</reference>
<dbReference type="EMBL" id="NHYE01005601">
    <property type="protein sequence ID" value="PPQ68166.1"/>
    <property type="molecule type" value="Genomic_DNA"/>
</dbReference>
<dbReference type="InParanoid" id="A0A409VPN8"/>
<organism evidence="2 3">
    <name type="scientific">Gymnopilus dilepis</name>
    <dbReference type="NCBI Taxonomy" id="231916"/>
    <lineage>
        <taxon>Eukaryota</taxon>
        <taxon>Fungi</taxon>
        <taxon>Dikarya</taxon>
        <taxon>Basidiomycota</taxon>
        <taxon>Agaricomycotina</taxon>
        <taxon>Agaricomycetes</taxon>
        <taxon>Agaricomycetidae</taxon>
        <taxon>Agaricales</taxon>
        <taxon>Agaricineae</taxon>
        <taxon>Hymenogastraceae</taxon>
        <taxon>Gymnopilus</taxon>
    </lineage>
</organism>
<accession>A0A409VPN8</accession>
<keyword evidence="1" id="KW-0812">Transmembrane</keyword>
<evidence type="ECO:0000256" key="1">
    <source>
        <dbReference type="SAM" id="Phobius"/>
    </source>
</evidence>
<evidence type="ECO:0000313" key="2">
    <source>
        <dbReference type="EMBL" id="PPQ68166.1"/>
    </source>
</evidence>
<gene>
    <name evidence="2" type="ORF">CVT26_005772</name>
</gene>
<dbReference type="Proteomes" id="UP000284706">
    <property type="component" value="Unassembled WGS sequence"/>
</dbReference>
<keyword evidence="3" id="KW-1185">Reference proteome</keyword>
<sequence>MDLFSSDRISGDCDKTGVKGFCCPIGTVCYYNGIDTALTCINAYGSSAPAYPSSTSGVVPSATPVANTEAEVVYSPQNAWSTSNTAPSCAEESSMRVTSTLNASVSFNYSGPSVMVHTITSPTGGVFAVFIDGFNTTSTLDTFSSSSSSQAPSLPLCYPTQYPPVLVPPPDMEMKDSHTITLVYVGPSPNAPAGTESSVQFDAFAIPDFSKVLSPLTSSAMEGNRMMWQGGFIATLVTIGLLQILIVTFGY</sequence>
<protein>
    <submittedName>
        <fullName evidence="2">Uncharacterized protein</fullName>
    </submittedName>
</protein>
<keyword evidence="1" id="KW-1133">Transmembrane helix</keyword>